<evidence type="ECO:0000313" key="1">
    <source>
        <dbReference type="EMBL" id="AAN88021.1"/>
    </source>
</evidence>
<dbReference type="GeneID" id="41332139"/>
<dbReference type="KEGG" id="vg:41332139"/>
<dbReference type="RefSeq" id="YP_009666152.1">
    <property type="nucleotide sequence ID" value="NC_043456.1"/>
</dbReference>
<reference evidence="1" key="1">
    <citation type="journal article" date="2003" name="Arch. Virol.">
        <title>A putative DNA helicase and novel oligoribonuclease in the Diachasmimorpha longicaudata entomopoxvirus (DlEPV).</title>
        <authorList>
            <person name="Mwaengo D.M."/>
            <person name="Lawrence P.O."/>
        </authorList>
    </citation>
    <scope>NUCLEOTIDE SEQUENCE</scope>
</reference>
<proteinExistence type="predicted"/>
<sequence>MVQNIIHYTLLVLLIKRYFSKMCNLLKNFQENSFLLDYIYGFHHRSHKSSLHSKIYKILLILYVWTENIRYHVIPYFLDNF</sequence>
<organism evidence="1">
    <name type="scientific">Diachasmimorpha longicaudata entomopoxvirus</name>
    <dbReference type="NCBI Taxonomy" id="109981"/>
    <lineage>
        <taxon>Viruses</taxon>
        <taxon>Varidnaviria</taxon>
        <taxon>Bamfordvirae</taxon>
        <taxon>Nucleocytoviricota</taxon>
        <taxon>Pokkesviricetes</taxon>
        <taxon>Chitovirales</taxon>
        <taxon>Poxviridae</taxon>
        <taxon>Entomopoxvirinae</taxon>
        <taxon>Epsilonentomopoxvirus</taxon>
        <taxon>Epsilonentomopoxvirus dlongicaudata</taxon>
        <taxon>Diachasmimorpha entomopoxvirus</taxon>
    </lineage>
</organism>
<accession>Q8B5Y4</accession>
<name>Q8B5Y4_9POXV</name>
<protein>
    <submittedName>
        <fullName evidence="1">Uncharacterized protein</fullName>
    </submittedName>
</protein>
<dbReference type="EMBL" id="AF409094">
    <property type="protein sequence ID" value="AAN88021.1"/>
    <property type="molecule type" value="Genomic_DNA"/>
</dbReference>